<dbReference type="PANTHER" id="PTHR43420">
    <property type="entry name" value="ACETYLTRANSFERASE"/>
    <property type="match status" value="1"/>
</dbReference>
<organism evidence="5 6">
    <name type="scientific">Enterocloster bolteae</name>
    <dbReference type="NCBI Taxonomy" id="208479"/>
    <lineage>
        <taxon>Bacteria</taxon>
        <taxon>Bacillati</taxon>
        <taxon>Bacillota</taxon>
        <taxon>Clostridia</taxon>
        <taxon>Lachnospirales</taxon>
        <taxon>Lachnospiraceae</taxon>
        <taxon>Enterocloster</taxon>
    </lineage>
</organism>
<gene>
    <name evidence="5" type="ORF">DW839_02775</name>
    <name evidence="4" type="ORF">DWW02_04230</name>
</gene>
<dbReference type="GO" id="GO:0016747">
    <property type="term" value="F:acyltransferase activity, transferring groups other than amino-acyl groups"/>
    <property type="evidence" value="ECO:0007669"/>
    <property type="project" value="InterPro"/>
</dbReference>
<dbReference type="InterPro" id="IPR050680">
    <property type="entry name" value="YpeA/RimI_acetyltransf"/>
</dbReference>
<dbReference type="SUPFAM" id="SSF55729">
    <property type="entry name" value="Acyl-CoA N-acyltransferases (Nat)"/>
    <property type="match status" value="1"/>
</dbReference>
<evidence type="ECO:0000256" key="1">
    <source>
        <dbReference type="ARBA" id="ARBA00022679"/>
    </source>
</evidence>
<sequence>MRFEKVGMEKLEDLVKTRIQVLRAANKLDGSADMGQTEQESRTYYEKSLEDGSHVAYLVYDGDLIIGTGGISFYQVMPTYHNPTGMKAYIMNMYTDPEYRRKGIAMRTLDLLVQEAWGRGIRFIALEATSMGRPLYERYGFCRMEDEMYLPE</sequence>
<keyword evidence="1 5" id="KW-0808">Transferase</keyword>
<dbReference type="RefSeq" id="WP_118017574.1">
    <property type="nucleotide sequence ID" value="NZ_CAUHGS010000001.1"/>
</dbReference>
<dbReference type="Proteomes" id="UP000284543">
    <property type="component" value="Unassembled WGS sequence"/>
</dbReference>
<evidence type="ECO:0000313" key="7">
    <source>
        <dbReference type="Proteomes" id="UP000284543"/>
    </source>
</evidence>
<dbReference type="Gene3D" id="3.40.630.30">
    <property type="match status" value="1"/>
</dbReference>
<evidence type="ECO:0000256" key="2">
    <source>
        <dbReference type="ARBA" id="ARBA00023315"/>
    </source>
</evidence>
<dbReference type="PROSITE" id="PS51186">
    <property type="entry name" value="GNAT"/>
    <property type="match status" value="1"/>
</dbReference>
<dbReference type="Proteomes" id="UP000283975">
    <property type="component" value="Unassembled WGS sequence"/>
</dbReference>
<proteinExistence type="predicted"/>
<comment type="caution">
    <text evidence="5">The sequence shown here is derived from an EMBL/GenBank/DDBJ whole genome shotgun (WGS) entry which is preliminary data.</text>
</comment>
<protein>
    <submittedName>
        <fullName evidence="5">GNAT family N-acetyltransferase</fullName>
    </submittedName>
</protein>
<dbReference type="EMBL" id="QRZM01000001">
    <property type="protein sequence ID" value="RGV78941.1"/>
    <property type="molecule type" value="Genomic_DNA"/>
</dbReference>
<evidence type="ECO:0000313" key="4">
    <source>
        <dbReference type="EMBL" id="RGV78941.1"/>
    </source>
</evidence>
<feature type="domain" description="N-acetyltransferase" evidence="3">
    <location>
        <begin position="1"/>
        <end position="152"/>
    </location>
</feature>
<keyword evidence="2" id="KW-0012">Acyltransferase</keyword>
<evidence type="ECO:0000313" key="6">
    <source>
        <dbReference type="Proteomes" id="UP000283975"/>
    </source>
</evidence>
<accession>A0A414B0H1</accession>
<evidence type="ECO:0000313" key="5">
    <source>
        <dbReference type="EMBL" id="RHC58459.1"/>
    </source>
</evidence>
<name>A0A414B0H1_9FIRM</name>
<evidence type="ECO:0000259" key="3">
    <source>
        <dbReference type="PROSITE" id="PS51186"/>
    </source>
</evidence>
<dbReference type="EMBL" id="QSHZ01000002">
    <property type="protein sequence ID" value="RHC58459.1"/>
    <property type="molecule type" value="Genomic_DNA"/>
</dbReference>
<dbReference type="InterPro" id="IPR000182">
    <property type="entry name" value="GNAT_dom"/>
</dbReference>
<dbReference type="AlphaFoldDB" id="A0A414B0H1"/>
<dbReference type="InterPro" id="IPR016181">
    <property type="entry name" value="Acyl_CoA_acyltransferase"/>
</dbReference>
<reference evidence="6 7" key="1">
    <citation type="submission" date="2018-08" db="EMBL/GenBank/DDBJ databases">
        <title>A genome reference for cultivated species of the human gut microbiota.</title>
        <authorList>
            <person name="Zou Y."/>
            <person name="Xue W."/>
            <person name="Luo G."/>
        </authorList>
    </citation>
    <scope>NUCLEOTIDE SEQUENCE [LARGE SCALE GENOMIC DNA]</scope>
    <source>
        <strain evidence="4 7">AF14-18</strain>
        <strain evidence="5 6">AM35-14</strain>
    </source>
</reference>
<dbReference type="PANTHER" id="PTHR43420:SF12">
    <property type="entry name" value="N-ACETYLTRANSFERASE DOMAIN-CONTAINING PROTEIN"/>
    <property type="match status" value="1"/>
</dbReference>
<dbReference type="Pfam" id="PF00583">
    <property type="entry name" value="Acetyltransf_1"/>
    <property type="match status" value="1"/>
</dbReference>
<dbReference type="CDD" id="cd04301">
    <property type="entry name" value="NAT_SF"/>
    <property type="match status" value="1"/>
</dbReference>